<organism evidence="1 2">
    <name type="scientific">Panthera leo</name>
    <name type="common">Lion</name>
    <dbReference type="NCBI Taxonomy" id="9689"/>
    <lineage>
        <taxon>Eukaryota</taxon>
        <taxon>Metazoa</taxon>
        <taxon>Chordata</taxon>
        <taxon>Craniata</taxon>
        <taxon>Vertebrata</taxon>
        <taxon>Euteleostomi</taxon>
        <taxon>Mammalia</taxon>
        <taxon>Eutheria</taxon>
        <taxon>Laurasiatheria</taxon>
        <taxon>Carnivora</taxon>
        <taxon>Feliformia</taxon>
        <taxon>Felidae</taxon>
        <taxon>Pantherinae</taxon>
        <taxon>Panthera</taxon>
    </lineage>
</organism>
<reference evidence="1" key="1">
    <citation type="journal article" date="2019" name="bioRxiv">
        <title>Long live the king: chromosome-level assembly of the lion (Panthera leo) using linked-read, Hi-C, and long read data.</title>
        <authorList>
            <person name="Armstrong E.E."/>
            <person name="Taylor R.W."/>
            <person name="Miller D.E."/>
            <person name="Kaelin C."/>
            <person name="Barsh G."/>
            <person name="Hadly E.A."/>
            <person name="Petrov D."/>
        </authorList>
    </citation>
    <scope>NUCLEOTIDE SEQUENCE [LARGE SCALE GENOMIC DNA]</scope>
</reference>
<protein>
    <submittedName>
        <fullName evidence="1">Uncharacterized protein</fullName>
    </submittedName>
</protein>
<dbReference type="Proteomes" id="UP000694399">
    <property type="component" value="Chromosome D1"/>
</dbReference>
<evidence type="ECO:0000313" key="2">
    <source>
        <dbReference type="Proteomes" id="UP000694399"/>
    </source>
</evidence>
<dbReference type="Ensembl" id="ENSPLOT00000017570.1">
    <property type="protein sequence ID" value="ENSPLOP00000015871.1"/>
    <property type="gene ID" value="ENSPLOG00000011618.1"/>
</dbReference>
<keyword evidence="2" id="KW-1185">Reference proteome</keyword>
<accession>A0A8C9D5G6</accession>
<evidence type="ECO:0000313" key="1">
    <source>
        <dbReference type="Ensembl" id="ENSPLOP00000015871.1"/>
    </source>
</evidence>
<sequence>MFNVTGPATCEGIPDANSGGYGLNVLHCFYTCVHILLSPQTQTQGLLSGDLKNYCHLCKIMYCDRVA</sequence>
<dbReference type="AlphaFoldDB" id="A0A8C9D5G6"/>
<dbReference type="GeneTree" id="ENSGT01010000227180"/>
<proteinExistence type="predicted"/>
<reference evidence="1" key="2">
    <citation type="submission" date="2025-08" db="UniProtKB">
        <authorList>
            <consortium name="Ensembl"/>
        </authorList>
    </citation>
    <scope>IDENTIFICATION</scope>
</reference>
<reference evidence="1" key="3">
    <citation type="submission" date="2025-09" db="UniProtKB">
        <authorList>
            <consortium name="Ensembl"/>
        </authorList>
    </citation>
    <scope>IDENTIFICATION</scope>
</reference>
<name>A0A8C9D5G6_PANLE</name>